<sequence length="763" mass="80246">MICSLTKSEILTYDASTLLDLAAAWTTMGTGIEDLFTRYRSTVAINNGTHWTGAAADAALARAESDLRTSRTIAQTLSDLADKATQGYWSIDAPLRRARAAIATAEASGFTVDEYLTAHSRAAGPMTVAIRDAIVAHTQAITSAVAEVTTADADIRNSLAGMRSGLIAGFTSADSIGSPEGGADGRALANDPSTLSPEALRRLVEAGRLDPQQLAALEAGAPVTISASHMEYMNTLLRGLDGKSPQEIEAILGALPPEAQSGLVNIMQISSHHDVTASVIGDPEVPTTGGLAVLPAQMRASLTRKDLLIVGTRSTPGYPGSSVGGNSYSLNGVADNQAIARIVGKGERQYGMGTDLDHALMRATETYLHGQVLAEQDPNNPSYMVDGRGRMPDESLTTAMIGALSSDTIAVNAAVADPQTGMQFVTDVLTHRWDDDGRNAALMFTFADTEMRVENAGDPLDVIRATRAGDIMESVARATASDASWQLMSAIPSTDGQSVGEVNPELVRGLALSMGEYLPDLVGTDSHPGFDVANLDRDTLRGASNIIATLNTDEQAGQTINSRAMLTQLELEHDFGQHPDANEKLITAGRVEGIIDRAIKLATVDEYGREAAAEAYQRKSESVDQMFTLLSTAGGYLPFGEDATDLADATGLTGRLKDLLIGPPTDTSVTISPDGTVPHLHGDNSNTAFYNVLSGVGPLPPHVAAAYADFVDPENGCIKPYTAIANGENDVDVTRGLVAMMRALAGEDSITDFRAGYGKAIID</sequence>
<dbReference type="Pfam" id="PF23275">
    <property type="entry name" value="TPR_23"/>
    <property type="match status" value="1"/>
</dbReference>
<protein>
    <recommendedName>
        <fullName evidence="1">TPR repeat domain-containing protein</fullName>
    </recommendedName>
</protein>
<dbReference type="InterPro" id="IPR036689">
    <property type="entry name" value="ESAT-6-like_sf"/>
</dbReference>
<gene>
    <name evidence="2" type="ORF">EF294_02480</name>
</gene>
<evidence type="ECO:0000313" key="2">
    <source>
        <dbReference type="EMBL" id="RPA65642.1"/>
    </source>
</evidence>
<feature type="domain" description="TPR repeat" evidence="1">
    <location>
        <begin position="205"/>
        <end position="445"/>
    </location>
</feature>
<dbReference type="RefSeq" id="WP_123925421.1">
    <property type="nucleotide sequence ID" value="NZ_JBPSDP010000009.1"/>
</dbReference>
<proteinExistence type="predicted"/>
<reference evidence="2 3" key="1">
    <citation type="submission" date="2018-11" db="EMBL/GenBank/DDBJ databases">
        <title>Draft genome sequence of Gordonia sp. RS15-1S isolated from rice stems.</title>
        <authorList>
            <person name="Muangham S."/>
        </authorList>
    </citation>
    <scope>NUCLEOTIDE SEQUENCE [LARGE SCALE GENOMIC DNA]</scope>
    <source>
        <strain evidence="2 3">RS15-1S</strain>
    </source>
</reference>
<accession>A0A3N4GS55</accession>
<keyword evidence="3" id="KW-1185">Reference proteome</keyword>
<comment type="caution">
    <text evidence="2">The sequence shown here is derived from an EMBL/GenBank/DDBJ whole genome shotgun (WGS) entry which is preliminary data.</text>
</comment>
<dbReference type="AlphaFoldDB" id="A0A3N4GS55"/>
<dbReference type="EMBL" id="RKMH01000002">
    <property type="protein sequence ID" value="RPA65642.1"/>
    <property type="molecule type" value="Genomic_DNA"/>
</dbReference>
<dbReference type="InterPro" id="IPR057037">
    <property type="entry name" value="TPR_rep_actino"/>
</dbReference>
<dbReference type="OrthoDB" id="4760328at2"/>
<name>A0A3N4GS55_9ACTN</name>
<dbReference type="SUPFAM" id="SSF140453">
    <property type="entry name" value="EsxAB dimer-like"/>
    <property type="match status" value="1"/>
</dbReference>
<evidence type="ECO:0000259" key="1">
    <source>
        <dbReference type="Pfam" id="PF23275"/>
    </source>
</evidence>
<dbReference type="Proteomes" id="UP000267536">
    <property type="component" value="Unassembled WGS sequence"/>
</dbReference>
<evidence type="ECO:0000313" key="3">
    <source>
        <dbReference type="Proteomes" id="UP000267536"/>
    </source>
</evidence>
<organism evidence="2 3">
    <name type="scientific">Gordonia oryzae</name>
    <dbReference type="NCBI Taxonomy" id="2487349"/>
    <lineage>
        <taxon>Bacteria</taxon>
        <taxon>Bacillati</taxon>
        <taxon>Actinomycetota</taxon>
        <taxon>Actinomycetes</taxon>
        <taxon>Mycobacteriales</taxon>
        <taxon>Gordoniaceae</taxon>
        <taxon>Gordonia</taxon>
    </lineage>
</organism>